<feature type="compositionally biased region" description="Polar residues" evidence="1">
    <location>
        <begin position="69"/>
        <end position="81"/>
    </location>
</feature>
<accession>A0A564Z5F7</accession>
<keyword evidence="2" id="KW-0732">Signal</keyword>
<reference evidence="3 4" key="1">
    <citation type="submission" date="2019-07" db="EMBL/GenBank/DDBJ databases">
        <authorList>
            <person name="Jastrzebski P J."/>
            <person name="Paukszto L."/>
            <person name="Jastrzebski P J."/>
        </authorList>
    </citation>
    <scope>NUCLEOTIDE SEQUENCE [LARGE SCALE GENOMIC DNA]</scope>
    <source>
        <strain evidence="3 4">WMS-il1</strain>
    </source>
</reference>
<organism evidence="3 4">
    <name type="scientific">Hymenolepis diminuta</name>
    <name type="common">Rat tapeworm</name>
    <dbReference type="NCBI Taxonomy" id="6216"/>
    <lineage>
        <taxon>Eukaryota</taxon>
        <taxon>Metazoa</taxon>
        <taxon>Spiralia</taxon>
        <taxon>Lophotrochozoa</taxon>
        <taxon>Platyhelminthes</taxon>
        <taxon>Cestoda</taxon>
        <taxon>Eucestoda</taxon>
        <taxon>Cyclophyllidea</taxon>
        <taxon>Hymenolepididae</taxon>
        <taxon>Hymenolepis</taxon>
    </lineage>
</organism>
<evidence type="ECO:0000313" key="4">
    <source>
        <dbReference type="Proteomes" id="UP000321570"/>
    </source>
</evidence>
<dbReference type="Proteomes" id="UP000321570">
    <property type="component" value="Unassembled WGS sequence"/>
</dbReference>
<dbReference type="EMBL" id="CABIJS010000666">
    <property type="protein sequence ID" value="VUZ54666.1"/>
    <property type="molecule type" value="Genomic_DNA"/>
</dbReference>
<proteinExistence type="predicted"/>
<evidence type="ECO:0000256" key="2">
    <source>
        <dbReference type="SAM" id="SignalP"/>
    </source>
</evidence>
<evidence type="ECO:0000313" key="3">
    <source>
        <dbReference type="EMBL" id="VUZ54666.1"/>
    </source>
</evidence>
<evidence type="ECO:0000256" key="1">
    <source>
        <dbReference type="SAM" id="MobiDB-lite"/>
    </source>
</evidence>
<gene>
    <name evidence="3" type="ORF">WMSIL1_LOCUS12953</name>
</gene>
<feature type="non-terminal residue" evidence="3">
    <location>
        <position position="1"/>
    </location>
</feature>
<keyword evidence="4" id="KW-1185">Reference proteome</keyword>
<protein>
    <submittedName>
        <fullName evidence="3">Uncharacterized protein</fullName>
    </submittedName>
</protein>
<feature type="signal peptide" evidence="2">
    <location>
        <begin position="1"/>
        <end position="31"/>
    </location>
</feature>
<name>A0A564Z5F7_HYMDI</name>
<sequence length="95" mass="10706">ISHRSEKVSIPRTIVADTAWLALLLASLVCTDPSFSSNRPDQLKHAYDYILMRVLTQSLHQTHTEQIPRDPNSSNTSPVAQSFSSNSLFFLETLY</sequence>
<dbReference type="AlphaFoldDB" id="A0A564Z5F7"/>
<feature type="region of interest" description="Disordered" evidence="1">
    <location>
        <begin position="61"/>
        <end position="81"/>
    </location>
</feature>
<feature type="chain" id="PRO_5022115066" evidence="2">
    <location>
        <begin position="32"/>
        <end position="95"/>
    </location>
</feature>